<proteinExistence type="predicted"/>
<dbReference type="EMBL" id="CP025408">
    <property type="protein sequence ID" value="AUH32101.1"/>
    <property type="molecule type" value="Genomic_DNA"/>
</dbReference>
<dbReference type="OrthoDB" id="9803101at2"/>
<dbReference type="SUPFAM" id="SSF55298">
    <property type="entry name" value="YjgF-like"/>
    <property type="match status" value="1"/>
</dbReference>
<dbReference type="PANTHER" id="PTHR43857:SF1">
    <property type="entry name" value="YJGH FAMILY PROTEIN"/>
    <property type="match status" value="1"/>
</dbReference>
<dbReference type="CDD" id="cd00448">
    <property type="entry name" value="YjgF_YER057c_UK114_family"/>
    <property type="match status" value="1"/>
</dbReference>
<reference evidence="1 2" key="1">
    <citation type="submission" date="2017-12" db="EMBL/GenBank/DDBJ databases">
        <authorList>
            <person name="Hurst M.R.H."/>
        </authorList>
    </citation>
    <scope>NUCLEOTIDE SEQUENCE [LARGE SCALE GENOMIC DNA]</scope>
    <source>
        <strain evidence="1 2">BM15</strain>
    </source>
</reference>
<dbReference type="RefSeq" id="WP_101458780.1">
    <property type="nucleotide sequence ID" value="NZ_CP025408.1"/>
</dbReference>
<dbReference type="AlphaFoldDB" id="A0A2K9EYY8"/>
<dbReference type="InterPro" id="IPR035959">
    <property type="entry name" value="RutC-like_sf"/>
</dbReference>
<organism evidence="1 2">
    <name type="scientific">Paracoccus tegillarcae</name>
    <dbReference type="NCBI Taxonomy" id="1529068"/>
    <lineage>
        <taxon>Bacteria</taxon>
        <taxon>Pseudomonadati</taxon>
        <taxon>Pseudomonadota</taxon>
        <taxon>Alphaproteobacteria</taxon>
        <taxon>Rhodobacterales</taxon>
        <taxon>Paracoccaceae</taxon>
        <taxon>Paracoccus</taxon>
    </lineage>
</organism>
<accession>A0A2K9EYY8</accession>
<evidence type="ECO:0000313" key="2">
    <source>
        <dbReference type="Proteomes" id="UP000233742"/>
    </source>
</evidence>
<evidence type="ECO:0000313" key="1">
    <source>
        <dbReference type="EMBL" id="AUH32101.1"/>
    </source>
</evidence>
<name>A0A2K9EYY8_9RHOB</name>
<dbReference type="InterPro" id="IPR006175">
    <property type="entry name" value="YjgF/YER057c/UK114"/>
</dbReference>
<sequence length="152" mass="16589">MTHDILHPSGWKATPGYANGIAASGRMVFTGGVVGWNAQQEFESDDFADQVETALRNIVAILAEGGAGPEDLVRLTWYVTDKQEYLASLKQIGQAYREVIGRTYPAMAMVQVVALIEDRAKVEIEATAVISDRTGRRDGGRKEPLGGLIRRL</sequence>
<protein>
    <submittedName>
        <fullName evidence="1">Enamine deaminase RidA</fullName>
    </submittedName>
</protein>
<gene>
    <name evidence="1" type="ORF">CUV01_00610</name>
</gene>
<dbReference type="Pfam" id="PF01042">
    <property type="entry name" value="Ribonuc_L-PSP"/>
    <property type="match status" value="1"/>
</dbReference>
<keyword evidence="2" id="KW-1185">Reference proteome</keyword>
<dbReference type="KEGG" id="paro:CUV01_00610"/>
<dbReference type="PANTHER" id="PTHR43857">
    <property type="entry name" value="BLR7761 PROTEIN"/>
    <property type="match status" value="1"/>
</dbReference>
<dbReference type="Gene3D" id="3.30.1330.40">
    <property type="entry name" value="RutC-like"/>
    <property type="match status" value="1"/>
</dbReference>
<dbReference type="Proteomes" id="UP000233742">
    <property type="component" value="Chromosome"/>
</dbReference>